<dbReference type="EMBL" id="CP022163">
    <property type="protein sequence ID" value="ATB29229.1"/>
    <property type="molecule type" value="Genomic_DNA"/>
</dbReference>
<keyword evidence="2" id="KW-0378">Hydrolase</keyword>
<keyword evidence="7" id="KW-1185">Reference proteome</keyword>
<dbReference type="PANTHER" id="PTHR10353:SF209">
    <property type="entry name" value="GALACTOLIPID GALACTOSYLTRANSFERASE SFR2, CHLOROPLASTIC"/>
    <property type="match status" value="1"/>
</dbReference>
<dbReference type="InterPro" id="IPR017853">
    <property type="entry name" value="GH"/>
</dbReference>
<keyword evidence="5" id="KW-0732">Signal</keyword>
<dbReference type="AlphaFoldDB" id="A0A250IBL1"/>
<sequence length="471" mass="52359">MNARASCMALGLLPLLLAGCSERPSFEPAQINAAPIGKGLPPGFLLGTSTASHQVEGGNTNDWTDWERGTYPDGTPHILHRTPSGLATDSWNRFREDVGLMKRLGSNAYRFGIEWSRLEPTEGAWDAEAAERYRQWAHTLRSAGIEPLVTLHHFTLPRWVAASGGWENPATVDAFERFSGRVATLLGAEVDWWCTLNEPNVLAVFGYLDGVWPPGKQDERAMATVLAHLFEAHARSARQLRALDTTDADGDGRATLIGLAHHVRVFQPSTGATSDSLVSGLTDTFFNESLPDALRTGHVSLVVPGSVSLQRDVPGLKDSVDWFGINYYTRDHLRQDASPSFSHKYVPAGRDTNDLGWEIYPEGLYLFLKRYAAMGVPLVVTENGMDDRTGERRPYFLRSHLYAVERAVAEGVRVRGYFHWSLLDNFEWSEGYEPRFGLFRVERDFGLTRQATPAVETFREAARNLGLSPTP</sequence>
<dbReference type="PROSITE" id="PS51257">
    <property type="entry name" value="PROKAR_LIPOPROTEIN"/>
    <property type="match status" value="1"/>
</dbReference>
<dbReference type="OrthoDB" id="9765195at2"/>
<dbReference type="Proteomes" id="UP000217289">
    <property type="component" value="Chromosome"/>
</dbReference>
<organism evidence="6 7">
    <name type="scientific">Melittangium boletus DSM 14713</name>
    <dbReference type="NCBI Taxonomy" id="1294270"/>
    <lineage>
        <taxon>Bacteria</taxon>
        <taxon>Pseudomonadati</taxon>
        <taxon>Myxococcota</taxon>
        <taxon>Myxococcia</taxon>
        <taxon>Myxococcales</taxon>
        <taxon>Cystobacterineae</taxon>
        <taxon>Archangiaceae</taxon>
        <taxon>Melittangium</taxon>
    </lineage>
</organism>
<evidence type="ECO:0000256" key="4">
    <source>
        <dbReference type="RuleBase" id="RU003690"/>
    </source>
</evidence>
<dbReference type="GO" id="GO:0005975">
    <property type="term" value="P:carbohydrate metabolic process"/>
    <property type="evidence" value="ECO:0007669"/>
    <property type="project" value="InterPro"/>
</dbReference>
<reference evidence="6 7" key="1">
    <citation type="submission" date="2017-06" db="EMBL/GenBank/DDBJ databases">
        <authorList>
            <person name="Kim H.J."/>
            <person name="Triplett B.A."/>
        </authorList>
    </citation>
    <scope>NUCLEOTIDE SEQUENCE [LARGE SCALE GENOMIC DNA]</scope>
    <source>
        <strain evidence="6 7">DSM 14713</strain>
    </source>
</reference>
<comment type="similarity">
    <text evidence="1 4">Belongs to the glycosyl hydrolase 1 family.</text>
</comment>
<dbReference type="RefSeq" id="WP_095977820.1">
    <property type="nucleotide sequence ID" value="NZ_CP022163.1"/>
</dbReference>
<dbReference type="PRINTS" id="PR00131">
    <property type="entry name" value="GLHYDRLASE1"/>
</dbReference>
<proteinExistence type="inferred from homology"/>
<keyword evidence="3" id="KW-0326">Glycosidase</keyword>
<evidence type="ECO:0000256" key="1">
    <source>
        <dbReference type="ARBA" id="ARBA00010838"/>
    </source>
</evidence>
<feature type="chain" id="PRO_5013349644" evidence="5">
    <location>
        <begin position="19"/>
        <end position="471"/>
    </location>
</feature>
<evidence type="ECO:0000256" key="3">
    <source>
        <dbReference type="ARBA" id="ARBA00023295"/>
    </source>
</evidence>
<dbReference type="PANTHER" id="PTHR10353">
    <property type="entry name" value="GLYCOSYL HYDROLASE"/>
    <property type="match status" value="1"/>
</dbReference>
<evidence type="ECO:0000256" key="2">
    <source>
        <dbReference type="ARBA" id="ARBA00022801"/>
    </source>
</evidence>
<protein>
    <submittedName>
        <fullName evidence="6">Beta-glucosidase</fullName>
    </submittedName>
</protein>
<dbReference type="SUPFAM" id="SSF51445">
    <property type="entry name" value="(Trans)glycosidases"/>
    <property type="match status" value="1"/>
</dbReference>
<feature type="signal peptide" evidence="5">
    <location>
        <begin position="1"/>
        <end position="18"/>
    </location>
</feature>
<gene>
    <name evidence="6" type="ORF">MEBOL_002678</name>
</gene>
<accession>A0A250IBL1</accession>
<dbReference type="Pfam" id="PF00232">
    <property type="entry name" value="Glyco_hydro_1"/>
    <property type="match status" value="1"/>
</dbReference>
<dbReference type="InterPro" id="IPR001360">
    <property type="entry name" value="Glyco_hydro_1"/>
</dbReference>
<dbReference type="KEGG" id="mbd:MEBOL_002678"/>
<evidence type="ECO:0000313" key="6">
    <source>
        <dbReference type="EMBL" id="ATB29229.1"/>
    </source>
</evidence>
<name>A0A250IBL1_9BACT</name>
<dbReference type="Gene3D" id="3.20.20.80">
    <property type="entry name" value="Glycosidases"/>
    <property type="match status" value="1"/>
</dbReference>
<evidence type="ECO:0000313" key="7">
    <source>
        <dbReference type="Proteomes" id="UP000217289"/>
    </source>
</evidence>
<dbReference type="GO" id="GO:0008422">
    <property type="term" value="F:beta-glucosidase activity"/>
    <property type="evidence" value="ECO:0007669"/>
    <property type="project" value="TreeGrafter"/>
</dbReference>
<evidence type="ECO:0000256" key="5">
    <source>
        <dbReference type="SAM" id="SignalP"/>
    </source>
</evidence>